<dbReference type="InterPro" id="IPR046507">
    <property type="entry name" value="DUF6685"/>
</dbReference>
<dbReference type="KEGG" id="palh:B1H58_17665"/>
<name>A0A1W6B9C6_9GAMM</name>
<evidence type="ECO:0000313" key="2">
    <source>
        <dbReference type="Proteomes" id="UP000192900"/>
    </source>
</evidence>
<dbReference type="STRING" id="1891675.B1H58_17665"/>
<sequence length="325" mass="38098">MDNRKDLREVIYPSILPFWKNIIRYFYEDICHKLMRPQQLLRYIEEGSLSPLPIKPAPDTMWTRSVIRWDEWKGIARYDHSTEYQIDYRHPGNRRHILEMEHLFIPELKTLIKTHVFENHRLDIVEVTGISASKSMSHDISHIDEFPLIRCREFVEPITIEHLHKNMDHGEIRLDDMRFSDFTWAKRRIHWHNAGGSHHFAAARHQAVRLSYPIPLTGILTKYSLDNVSLLRLRKRWSMFLLPKREVFGKFYEAMAAFQCAFGQCELPRNLHNALGVDEQLSIIWLSKDDPKASAVGLALDFGGFTDFGLILDALGNSTKHTARN</sequence>
<dbReference type="RefSeq" id="WP_085071744.1">
    <property type="nucleotide sequence ID" value="NZ_CP019706.1"/>
</dbReference>
<proteinExistence type="predicted"/>
<reference evidence="1 2" key="1">
    <citation type="submission" date="2017-02" db="EMBL/GenBank/DDBJ databases">
        <title>Complete genome sequence of the drought resistance-promoting endophyte Pantoea alhagi LTYR-11Z.</title>
        <authorList>
            <person name="Zhang L."/>
        </authorList>
    </citation>
    <scope>NUCLEOTIDE SEQUENCE [LARGE SCALE GENOMIC DNA]</scope>
    <source>
        <strain evidence="1 2">LTYR-11Z</strain>
    </source>
</reference>
<evidence type="ECO:0000313" key="1">
    <source>
        <dbReference type="EMBL" id="ARJ43692.1"/>
    </source>
</evidence>
<dbReference type="AlphaFoldDB" id="A0A1W6B9C6"/>
<dbReference type="OrthoDB" id="9157053at2"/>
<keyword evidence="2" id="KW-1185">Reference proteome</keyword>
<dbReference type="Proteomes" id="UP000192900">
    <property type="component" value="Chromosome"/>
</dbReference>
<dbReference type="Pfam" id="PF20390">
    <property type="entry name" value="DUF6685"/>
    <property type="match status" value="1"/>
</dbReference>
<dbReference type="EMBL" id="CP019706">
    <property type="protein sequence ID" value="ARJ43692.1"/>
    <property type="molecule type" value="Genomic_DNA"/>
</dbReference>
<accession>A0A1W6B9C6</accession>
<organism evidence="1 2">
    <name type="scientific">Pantoea alhagi</name>
    <dbReference type="NCBI Taxonomy" id="1891675"/>
    <lineage>
        <taxon>Bacteria</taxon>
        <taxon>Pseudomonadati</taxon>
        <taxon>Pseudomonadota</taxon>
        <taxon>Gammaproteobacteria</taxon>
        <taxon>Enterobacterales</taxon>
        <taxon>Erwiniaceae</taxon>
        <taxon>Pantoea</taxon>
    </lineage>
</organism>
<gene>
    <name evidence="1" type="ORF">B1H58_17665</name>
</gene>
<protein>
    <submittedName>
        <fullName evidence="1">Uncharacterized protein</fullName>
    </submittedName>
</protein>